<dbReference type="EMBL" id="BJWG01000006">
    <property type="protein sequence ID" value="GEL95068.1"/>
    <property type="molecule type" value="Genomic_DNA"/>
</dbReference>
<dbReference type="Gene3D" id="3.30.530.20">
    <property type="match status" value="1"/>
</dbReference>
<sequence length="183" mass="19533">MRPVHVTTRLPVGPDEAWLLLADARNHARWIPLTTVTADGPPASGVRVRAVSGPRVAGRRWGLVDRMTIVRAQPPSAGHPGVATFRKDGPVLLGSAQIAVRAAGAAGPGGVARVDAPSSCLVRWTETVHVRGPLPRVTHALLAVPIRAMVHLALRSVRRDLAQRIATESRDHATNRTQVRNGT</sequence>
<name>A0A511JAR1_9CELL</name>
<dbReference type="SUPFAM" id="SSF55961">
    <property type="entry name" value="Bet v1-like"/>
    <property type="match status" value="1"/>
</dbReference>
<dbReference type="RefSeq" id="WP_146842708.1">
    <property type="nucleotide sequence ID" value="NZ_BJWG01000006.1"/>
</dbReference>
<dbReference type="AlphaFoldDB" id="A0A511JAR1"/>
<evidence type="ECO:0000313" key="1">
    <source>
        <dbReference type="EMBL" id="GEL95068.1"/>
    </source>
</evidence>
<dbReference type="OrthoDB" id="4823586at2"/>
<dbReference type="InterPro" id="IPR023393">
    <property type="entry name" value="START-like_dom_sf"/>
</dbReference>
<gene>
    <name evidence="1" type="ORF">CCO02nite_17260</name>
</gene>
<dbReference type="Proteomes" id="UP000321720">
    <property type="component" value="Unassembled WGS sequence"/>
</dbReference>
<organism evidence="1 2">
    <name type="scientific">Cellulomonas composti</name>
    <dbReference type="NCBI Taxonomy" id="266130"/>
    <lineage>
        <taxon>Bacteria</taxon>
        <taxon>Bacillati</taxon>
        <taxon>Actinomycetota</taxon>
        <taxon>Actinomycetes</taxon>
        <taxon>Micrococcales</taxon>
        <taxon>Cellulomonadaceae</taxon>
        <taxon>Cellulomonas</taxon>
    </lineage>
</organism>
<protein>
    <recommendedName>
        <fullName evidence="3">Polyketide cyclase</fullName>
    </recommendedName>
</protein>
<reference evidence="1 2" key="1">
    <citation type="submission" date="2019-07" db="EMBL/GenBank/DDBJ databases">
        <title>Whole genome shotgun sequence of Cellulomonas composti NBRC 100758.</title>
        <authorList>
            <person name="Hosoyama A."/>
            <person name="Uohara A."/>
            <person name="Ohji S."/>
            <person name="Ichikawa N."/>
        </authorList>
    </citation>
    <scope>NUCLEOTIDE SEQUENCE [LARGE SCALE GENOMIC DNA]</scope>
    <source>
        <strain evidence="1 2">NBRC 100758</strain>
    </source>
</reference>
<accession>A0A511JAR1</accession>
<evidence type="ECO:0000313" key="2">
    <source>
        <dbReference type="Proteomes" id="UP000321720"/>
    </source>
</evidence>
<dbReference type="Pfam" id="PF10604">
    <property type="entry name" value="Polyketide_cyc2"/>
    <property type="match status" value="1"/>
</dbReference>
<comment type="caution">
    <text evidence="1">The sequence shown here is derived from an EMBL/GenBank/DDBJ whole genome shotgun (WGS) entry which is preliminary data.</text>
</comment>
<dbReference type="InterPro" id="IPR019587">
    <property type="entry name" value="Polyketide_cyclase/dehydratase"/>
</dbReference>
<proteinExistence type="predicted"/>
<evidence type="ECO:0008006" key="3">
    <source>
        <dbReference type="Google" id="ProtNLM"/>
    </source>
</evidence>
<keyword evidence="2" id="KW-1185">Reference proteome</keyword>